<dbReference type="RefSeq" id="WP_324182126.1">
    <property type="nucleotide sequence ID" value="NZ_BAABAW010000023.1"/>
</dbReference>
<gene>
    <name evidence="1" type="ORF">U6A24_21685</name>
</gene>
<keyword evidence="2" id="KW-1185">Reference proteome</keyword>
<dbReference type="Gene3D" id="1.10.1330.10">
    <property type="entry name" value="Dockerin domain"/>
    <property type="match status" value="1"/>
</dbReference>
<accession>A0ABU6A1Q9</accession>
<dbReference type="Proteomes" id="UP001327027">
    <property type="component" value="Unassembled WGS sequence"/>
</dbReference>
<dbReference type="EMBL" id="JAYKLX010000011">
    <property type="protein sequence ID" value="MEB3348103.1"/>
    <property type="molecule type" value="Genomic_DNA"/>
</dbReference>
<dbReference type="InterPro" id="IPR036439">
    <property type="entry name" value="Dockerin_dom_sf"/>
</dbReference>
<organism evidence="1 2">
    <name type="scientific">Aquimarina gracilis</name>
    <dbReference type="NCBI Taxonomy" id="874422"/>
    <lineage>
        <taxon>Bacteria</taxon>
        <taxon>Pseudomonadati</taxon>
        <taxon>Bacteroidota</taxon>
        <taxon>Flavobacteriia</taxon>
        <taxon>Flavobacteriales</taxon>
        <taxon>Flavobacteriaceae</taxon>
        <taxon>Aquimarina</taxon>
    </lineage>
</organism>
<dbReference type="PROSITE" id="PS51257">
    <property type="entry name" value="PROKAR_LIPOPROTEIN"/>
    <property type="match status" value="1"/>
</dbReference>
<dbReference type="InterPro" id="IPR018247">
    <property type="entry name" value="EF_Hand_1_Ca_BS"/>
</dbReference>
<protein>
    <submittedName>
        <fullName evidence="1">Dockerin type I repeat-containing protein</fullName>
    </submittedName>
</protein>
<comment type="caution">
    <text evidence="1">The sequence shown here is derived from an EMBL/GenBank/DDBJ whole genome shotgun (WGS) entry which is preliminary data.</text>
</comment>
<dbReference type="CDD" id="cd14256">
    <property type="entry name" value="Dockerin_I"/>
    <property type="match status" value="1"/>
</dbReference>
<dbReference type="PROSITE" id="PS00018">
    <property type="entry name" value="EF_HAND_1"/>
    <property type="match status" value="1"/>
</dbReference>
<name>A0ABU6A1Q9_9FLAO</name>
<dbReference type="SUPFAM" id="SSF63446">
    <property type="entry name" value="Type I dockerin domain"/>
    <property type="match status" value="1"/>
</dbReference>
<sequence>MKSIYKFIPVVFFTLLFSCSDNEEFIPEQQNAKNYPETFTPENWREFIGAPKEVMESMIAKHKDLEKQEAIEYPDLTPEIYNKSKNPSGLTFGKIQVINQDGSRSYLGNTLVEIVKDSVATAGISTFSPFYLDNNFVIEQDSGTVCYYHKRKKDGNFAYSEWISGVTIADAITILNHINQNIEFDELWQYAASDVDANGRIEEADVQMLLNLITGVITELPNINGNTNQPVIYLTQDEYLEFQSDFDFWLPYASFFYTFPDCRGAGANLVSLDRYAVKRGDANSSWNRMD</sequence>
<reference evidence="1 2" key="1">
    <citation type="journal article" date="2013" name="Int. J. Syst. Evol. Microbiol.">
        <title>Aquimarina gracilis sp. nov., isolated from the gut microflora of a mussel, Mytilus coruscus, and emended description of Aquimarina spongiae.</title>
        <authorList>
            <person name="Park S.C."/>
            <person name="Choe H.N."/>
            <person name="Baik K.S."/>
            <person name="Seong C.N."/>
        </authorList>
    </citation>
    <scope>NUCLEOTIDE SEQUENCE [LARGE SCALE GENOMIC DNA]</scope>
    <source>
        <strain evidence="1 2">PSC32</strain>
    </source>
</reference>
<evidence type="ECO:0000313" key="2">
    <source>
        <dbReference type="Proteomes" id="UP001327027"/>
    </source>
</evidence>
<evidence type="ECO:0000313" key="1">
    <source>
        <dbReference type="EMBL" id="MEB3348103.1"/>
    </source>
</evidence>
<proteinExistence type="predicted"/>